<organism evidence="6 7">
    <name type="scientific">Platanthera guangdongensis</name>
    <dbReference type="NCBI Taxonomy" id="2320717"/>
    <lineage>
        <taxon>Eukaryota</taxon>
        <taxon>Viridiplantae</taxon>
        <taxon>Streptophyta</taxon>
        <taxon>Embryophyta</taxon>
        <taxon>Tracheophyta</taxon>
        <taxon>Spermatophyta</taxon>
        <taxon>Magnoliopsida</taxon>
        <taxon>Liliopsida</taxon>
        <taxon>Asparagales</taxon>
        <taxon>Orchidaceae</taxon>
        <taxon>Orchidoideae</taxon>
        <taxon>Orchideae</taxon>
        <taxon>Orchidinae</taxon>
        <taxon>Platanthera</taxon>
    </lineage>
</organism>
<sequence length="277" mass="31374">MVFRPQMDGKTTPSSLTSTELNLLVFRYLTESGFAHAAFSVGYEAGINRTNMDATLIPPGALITIVQKGLQYIEMEANLECDDDGGDYDYSFLQILDLITKDVNELQRIIKEKNEHRQKERDTEKERHQMGMKKWQKKRSARKVDKDRDRKDEKIGPEPMDISPSSLSRACEFFSSEVNFLEGHVSEVFSCAWSPVGFERHELVLAENPWRKGFGNEQKTHFCIHLEKVLGEKNSKLKLLPDLCSSSSPSQAAVTVTPALKQFSTKELQLALVEAGK</sequence>
<evidence type="ECO:0000313" key="7">
    <source>
        <dbReference type="Proteomes" id="UP001412067"/>
    </source>
</evidence>
<dbReference type="Proteomes" id="UP001412067">
    <property type="component" value="Unassembled WGS sequence"/>
</dbReference>
<evidence type="ECO:0008006" key="8">
    <source>
        <dbReference type="Google" id="ProtNLM"/>
    </source>
</evidence>
<keyword evidence="7" id="KW-1185">Reference proteome</keyword>
<protein>
    <recommendedName>
        <fullName evidence="8">LisH domain-containing protein</fullName>
    </recommendedName>
</protein>
<dbReference type="PROSITE" id="PS50896">
    <property type="entry name" value="LISH"/>
    <property type="match status" value="1"/>
</dbReference>
<dbReference type="Gene3D" id="1.20.960.30">
    <property type="match status" value="1"/>
</dbReference>
<keyword evidence="3" id="KW-0677">Repeat</keyword>
<dbReference type="InterPro" id="IPR045183">
    <property type="entry name" value="Ebi-like"/>
</dbReference>
<feature type="region of interest" description="Disordered" evidence="5">
    <location>
        <begin position="114"/>
        <end position="163"/>
    </location>
</feature>
<dbReference type="EMBL" id="JBBWWR010000018">
    <property type="protein sequence ID" value="KAK8943417.1"/>
    <property type="molecule type" value="Genomic_DNA"/>
</dbReference>
<keyword evidence="4" id="KW-0539">Nucleus</keyword>
<dbReference type="Pfam" id="PF08513">
    <property type="entry name" value="LisH"/>
    <property type="match status" value="1"/>
</dbReference>
<proteinExistence type="predicted"/>
<feature type="compositionally biased region" description="Basic and acidic residues" evidence="5">
    <location>
        <begin position="142"/>
        <end position="156"/>
    </location>
</feature>
<feature type="compositionally biased region" description="Basic residues" evidence="5">
    <location>
        <begin position="130"/>
        <end position="141"/>
    </location>
</feature>
<dbReference type="InterPro" id="IPR006594">
    <property type="entry name" value="LisH"/>
</dbReference>
<accession>A0ABR2LJV7</accession>
<evidence type="ECO:0000256" key="1">
    <source>
        <dbReference type="ARBA" id="ARBA00004123"/>
    </source>
</evidence>
<gene>
    <name evidence="6" type="ORF">KSP40_PGU007786</name>
</gene>
<dbReference type="PANTHER" id="PTHR22846:SF2">
    <property type="entry name" value="F-BOX-LIKE_WD REPEAT-CONTAINING PROTEIN EBI"/>
    <property type="match status" value="1"/>
</dbReference>
<name>A0ABR2LJV7_9ASPA</name>
<evidence type="ECO:0000256" key="5">
    <source>
        <dbReference type="SAM" id="MobiDB-lite"/>
    </source>
</evidence>
<keyword evidence="2" id="KW-0853">WD repeat</keyword>
<evidence type="ECO:0000256" key="2">
    <source>
        <dbReference type="ARBA" id="ARBA00022574"/>
    </source>
</evidence>
<evidence type="ECO:0000313" key="6">
    <source>
        <dbReference type="EMBL" id="KAK8943417.1"/>
    </source>
</evidence>
<comment type="subcellular location">
    <subcellularLocation>
        <location evidence="1">Nucleus</location>
    </subcellularLocation>
</comment>
<evidence type="ECO:0000256" key="4">
    <source>
        <dbReference type="ARBA" id="ARBA00023242"/>
    </source>
</evidence>
<reference evidence="6 7" key="1">
    <citation type="journal article" date="2022" name="Nat. Plants">
        <title>Genomes of leafy and leafless Platanthera orchids illuminate the evolution of mycoheterotrophy.</title>
        <authorList>
            <person name="Li M.H."/>
            <person name="Liu K.W."/>
            <person name="Li Z."/>
            <person name="Lu H.C."/>
            <person name="Ye Q.L."/>
            <person name="Zhang D."/>
            <person name="Wang J.Y."/>
            <person name="Li Y.F."/>
            <person name="Zhong Z.M."/>
            <person name="Liu X."/>
            <person name="Yu X."/>
            <person name="Liu D.K."/>
            <person name="Tu X.D."/>
            <person name="Liu B."/>
            <person name="Hao Y."/>
            <person name="Liao X.Y."/>
            <person name="Jiang Y.T."/>
            <person name="Sun W.H."/>
            <person name="Chen J."/>
            <person name="Chen Y.Q."/>
            <person name="Ai Y."/>
            <person name="Zhai J.W."/>
            <person name="Wu S.S."/>
            <person name="Zhou Z."/>
            <person name="Hsiao Y.Y."/>
            <person name="Wu W.L."/>
            <person name="Chen Y.Y."/>
            <person name="Lin Y.F."/>
            <person name="Hsu J.L."/>
            <person name="Li C.Y."/>
            <person name="Wang Z.W."/>
            <person name="Zhao X."/>
            <person name="Zhong W.Y."/>
            <person name="Ma X.K."/>
            <person name="Ma L."/>
            <person name="Huang J."/>
            <person name="Chen G.Z."/>
            <person name="Huang M.Z."/>
            <person name="Huang L."/>
            <person name="Peng D.H."/>
            <person name="Luo Y.B."/>
            <person name="Zou S.Q."/>
            <person name="Chen S.P."/>
            <person name="Lan S."/>
            <person name="Tsai W.C."/>
            <person name="Van de Peer Y."/>
            <person name="Liu Z.J."/>
        </authorList>
    </citation>
    <scope>NUCLEOTIDE SEQUENCE [LARGE SCALE GENOMIC DNA]</scope>
    <source>
        <strain evidence="6">Lor288</strain>
    </source>
</reference>
<evidence type="ECO:0000256" key="3">
    <source>
        <dbReference type="ARBA" id="ARBA00022737"/>
    </source>
</evidence>
<dbReference type="PANTHER" id="PTHR22846">
    <property type="entry name" value="WD40 REPEAT PROTEIN"/>
    <property type="match status" value="1"/>
</dbReference>
<feature type="compositionally biased region" description="Basic and acidic residues" evidence="5">
    <location>
        <begin position="114"/>
        <end position="129"/>
    </location>
</feature>
<comment type="caution">
    <text evidence="6">The sequence shown here is derived from an EMBL/GenBank/DDBJ whole genome shotgun (WGS) entry which is preliminary data.</text>
</comment>